<comment type="similarity">
    <text evidence="1">Belongs to the FAM161 family.</text>
</comment>
<evidence type="ECO:0000313" key="5">
    <source>
        <dbReference type="Proteomes" id="UP000663855"/>
    </source>
</evidence>
<dbReference type="GO" id="GO:0005929">
    <property type="term" value="C:cilium"/>
    <property type="evidence" value="ECO:0007669"/>
    <property type="project" value="TreeGrafter"/>
</dbReference>
<keyword evidence="2" id="KW-0175">Coiled coil</keyword>
<proteinExistence type="inferred from homology"/>
<accession>A0A816CPU9</accession>
<reference evidence="4" key="1">
    <citation type="submission" date="2021-02" db="EMBL/GenBank/DDBJ databases">
        <authorList>
            <person name="Nowell W R."/>
        </authorList>
    </citation>
    <scope>NUCLEOTIDE SEQUENCE</scope>
</reference>
<protein>
    <submittedName>
        <fullName evidence="4">Uncharacterized protein</fullName>
    </submittedName>
</protein>
<dbReference type="PANTHER" id="PTHR21501:SF1">
    <property type="entry name" value="PROTEIN FAM-161"/>
    <property type="match status" value="1"/>
</dbReference>
<organism evidence="4 5">
    <name type="scientific">Rotaria magnacalcarata</name>
    <dbReference type="NCBI Taxonomy" id="392030"/>
    <lineage>
        <taxon>Eukaryota</taxon>
        <taxon>Metazoa</taxon>
        <taxon>Spiralia</taxon>
        <taxon>Gnathifera</taxon>
        <taxon>Rotifera</taxon>
        <taxon>Eurotatoria</taxon>
        <taxon>Bdelloidea</taxon>
        <taxon>Philodinida</taxon>
        <taxon>Philodinidae</taxon>
        <taxon>Rotaria</taxon>
    </lineage>
</organism>
<name>A0A816CPU9_9BILA</name>
<dbReference type="GO" id="GO:0044782">
    <property type="term" value="P:cilium organization"/>
    <property type="evidence" value="ECO:0007669"/>
    <property type="project" value="TreeGrafter"/>
</dbReference>
<evidence type="ECO:0000313" key="4">
    <source>
        <dbReference type="EMBL" id="CAF1623116.1"/>
    </source>
</evidence>
<dbReference type="InterPro" id="IPR019579">
    <property type="entry name" value="FAM161A/B"/>
</dbReference>
<gene>
    <name evidence="4" type="ORF">CJN711_LOCUS38276</name>
</gene>
<evidence type="ECO:0000256" key="2">
    <source>
        <dbReference type="ARBA" id="ARBA00023054"/>
    </source>
</evidence>
<dbReference type="PANTHER" id="PTHR21501">
    <property type="entry name" value="PROTEIN FAM-161"/>
    <property type="match status" value="1"/>
</dbReference>
<feature type="region of interest" description="Disordered" evidence="3">
    <location>
        <begin position="557"/>
        <end position="576"/>
    </location>
</feature>
<dbReference type="GO" id="GO:0005856">
    <property type="term" value="C:cytoskeleton"/>
    <property type="evidence" value="ECO:0007669"/>
    <property type="project" value="UniProtKB-ARBA"/>
</dbReference>
<feature type="region of interest" description="Disordered" evidence="3">
    <location>
        <begin position="511"/>
        <end position="539"/>
    </location>
</feature>
<dbReference type="Pfam" id="PF10595">
    <property type="entry name" value="FAM161A_B"/>
    <property type="match status" value="1"/>
</dbReference>
<dbReference type="EMBL" id="CAJNOV010018657">
    <property type="protein sequence ID" value="CAF1623116.1"/>
    <property type="molecule type" value="Genomic_DNA"/>
</dbReference>
<comment type="caution">
    <text evidence="4">The sequence shown here is derived from an EMBL/GenBank/DDBJ whole genome shotgun (WGS) entry which is preliminary data.</text>
</comment>
<dbReference type="AlphaFoldDB" id="A0A816CPU9"/>
<evidence type="ECO:0000256" key="3">
    <source>
        <dbReference type="SAM" id="MobiDB-lite"/>
    </source>
</evidence>
<evidence type="ECO:0000256" key="1">
    <source>
        <dbReference type="ARBA" id="ARBA00006663"/>
    </source>
</evidence>
<dbReference type="Proteomes" id="UP000663855">
    <property type="component" value="Unassembled WGS sequence"/>
</dbReference>
<dbReference type="InterPro" id="IPR051655">
    <property type="entry name" value="FAM161"/>
</dbReference>
<sequence length="646" mass="76107">MSSVSMIDQYNSHENFDKLNSLTRTVYNNTSNNDQYKQKLLEKLEHDNRNGDSSFLDTLEKLRSEQRIQLAQVERNYYNQQATSSLLDLPNYTQESQIQNNHEAIVTAKPPLPKASKQLPSPVFLTEERAQHHMNHRSMSSNIVRRHDDDIAFCPHRTSVGNSTATTTHDLTTNHMKKQIQSMWNEFELDDYIENRKNRHSSTAASWAGRITIPAPFALTNSMTMDSVHRKRCMHDIETAKLQKEVDEELNLRRSFKANTVPAHVNLPLYEQLQEDQRFRREQIHQMTREYLSSISKPFSFDSREKAKTILRRHSYSGGDMIQSDSKFRAKPLPDFYYQTRQENEQMKEQEVYRSIRRNIRSKELLRKSRLPFSNEKSKQSRRSMSANDLARIGYEEFSFKPKTNSYYVPNYDKLHSKFTRNMEQSKRMRSPTKCKPFLLYTNLIPSKKDKILDDIKKDRDLKHSQTFRIKGKQMPTKSASLTNLSASFQQSEAIPTKQTEAQRLREAVGKKKRREQEHKNKFEETFQRSKSAKDRKIREEIRERTKLQDQAVISKAKRDENTRKLRQSMRRSEDDYAKKLDEMKERVQQRPLLIQQDSRRNAVRELERKIQYAMNIADVTEQDLIRQQLNSLNGKVTTATTTSSS</sequence>